<proteinExistence type="predicted"/>
<dbReference type="RefSeq" id="WP_019687695.1">
    <property type="nucleotide sequence ID" value="NZ_CP036496.1"/>
</dbReference>
<protein>
    <submittedName>
        <fullName evidence="1">Uncharacterized protein</fullName>
    </submittedName>
</protein>
<evidence type="ECO:0000313" key="1">
    <source>
        <dbReference type="EMBL" id="SUA70302.1"/>
    </source>
</evidence>
<evidence type="ECO:0000313" key="2">
    <source>
        <dbReference type="Proteomes" id="UP000254400"/>
    </source>
</evidence>
<organism evidence="1 2">
    <name type="scientific">Paenibacillus polymyxa</name>
    <name type="common">Bacillus polymyxa</name>
    <dbReference type="NCBI Taxonomy" id="1406"/>
    <lineage>
        <taxon>Bacteria</taxon>
        <taxon>Bacillati</taxon>
        <taxon>Bacillota</taxon>
        <taxon>Bacilli</taxon>
        <taxon>Bacillales</taxon>
        <taxon>Paenibacillaceae</taxon>
        <taxon>Paenibacillus</taxon>
    </lineage>
</organism>
<dbReference type="EMBL" id="UGSC01000001">
    <property type="protein sequence ID" value="SUA70302.1"/>
    <property type="molecule type" value="Genomic_DNA"/>
</dbReference>
<dbReference type="GeneID" id="93346526"/>
<sequence>MKRELFAMYVKSGKRCKTLDEFKKYLLGRQTSGYVFLYHNKEEEYIKAVDEAKMIVENSVEEYKDLLLPKWVK</sequence>
<name>A0A378XZ32_PAEPO</name>
<accession>A0A378XZ32</accession>
<reference evidence="1 2" key="1">
    <citation type="submission" date="2018-06" db="EMBL/GenBank/DDBJ databases">
        <authorList>
            <consortium name="Pathogen Informatics"/>
            <person name="Doyle S."/>
        </authorList>
    </citation>
    <scope>NUCLEOTIDE SEQUENCE [LARGE SCALE GENOMIC DNA]</scope>
    <source>
        <strain evidence="1 2">NCTC10343</strain>
    </source>
</reference>
<gene>
    <name evidence="1" type="ORF">NCTC10343_03173</name>
</gene>
<dbReference type="AlphaFoldDB" id="A0A378XZ32"/>
<dbReference type="Proteomes" id="UP000254400">
    <property type="component" value="Unassembled WGS sequence"/>
</dbReference>